<reference evidence="1 2" key="1">
    <citation type="submission" date="2019-01" db="EMBL/GenBank/DDBJ databases">
        <title>Bacillus sp. M5HDSG1-1, whole genome shotgun sequence.</title>
        <authorList>
            <person name="Tuo L."/>
        </authorList>
    </citation>
    <scope>NUCLEOTIDE SEQUENCE [LARGE SCALE GENOMIC DNA]</scope>
    <source>
        <strain evidence="1 2">M5HDSG1-1</strain>
    </source>
</reference>
<accession>A0A437K8Q7</accession>
<keyword evidence="2" id="KW-1185">Reference proteome</keyword>
<gene>
    <name evidence="1" type="ORF">EM808_15660</name>
</gene>
<sequence>MKKKIVFHYDYISQSKWATGYLKIGDNKFEFVCSYLFSDPLEDILASICQLLPGAVPYLRNYLTFTLLEEPEEYHWELHRVGKDEVNIKIHLKENDDGKLELVYEELCDIKRLVVAIRKHLYSNKELLSNQKVNRLYQDLQKGIRYMKNI</sequence>
<comment type="caution">
    <text evidence="1">The sequence shown here is derived from an EMBL/GenBank/DDBJ whole genome shotgun (WGS) entry which is preliminary data.</text>
</comment>
<evidence type="ECO:0000313" key="1">
    <source>
        <dbReference type="EMBL" id="RVT60685.1"/>
    </source>
</evidence>
<evidence type="ECO:0000313" key="2">
    <source>
        <dbReference type="Proteomes" id="UP000288024"/>
    </source>
</evidence>
<dbReference type="EMBL" id="RZTZ01000006">
    <property type="protein sequence ID" value="RVT60685.1"/>
    <property type="molecule type" value="Genomic_DNA"/>
</dbReference>
<name>A0A437K8Q7_9BACI</name>
<dbReference type="Proteomes" id="UP000288024">
    <property type="component" value="Unassembled WGS sequence"/>
</dbReference>
<protein>
    <submittedName>
        <fullName evidence="1">Uncharacterized protein</fullName>
    </submittedName>
</protein>
<proteinExistence type="predicted"/>
<organism evidence="1 2">
    <name type="scientific">Niallia taxi</name>
    <dbReference type="NCBI Taxonomy" id="2499688"/>
    <lineage>
        <taxon>Bacteria</taxon>
        <taxon>Bacillati</taxon>
        <taxon>Bacillota</taxon>
        <taxon>Bacilli</taxon>
        <taxon>Bacillales</taxon>
        <taxon>Bacillaceae</taxon>
        <taxon>Niallia</taxon>
    </lineage>
</organism>
<dbReference type="RefSeq" id="WP_127739156.1">
    <property type="nucleotide sequence ID" value="NZ_RZTZ01000006.1"/>
</dbReference>
<dbReference type="AlphaFoldDB" id="A0A437K8Q7"/>